<dbReference type="RefSeq" id="XP_024581859.1">
    <property type="nucleotide sequence ID" value="XM_024716241.1"/>
</dbReference>
<keyword evidence="4" id="KW-0805">Transcription regulation</keyword>
<feature type="domain" description="CXC" evidence="7">
    <location>
        <begin position="436"/>
        <end position="541"/>
    </location>
</feature>
<feature type="region of interest" description="Disordered" evidence="6">
    <location>
        <begin position="1"/>
        <end position="20"/>
    </location>
</feature>
<sequence length="795" mass="90302">MSRKRPCDLEEMYASEPSESEMEEQQCAQAAEAFNQFIRSHQIAASTEVARNRVKGSLYIIEQRRRRIQFPVLPNVAALEALQGSRVQTSELPLEPDPHLQRLVSFNVVNPNLTAYKKAVMLPKVPPIPTATMWTALTKNYEVEDEPTLKFPSSSGDGEAEDFVAEFYRNKQQRTSACEMEFTKELCKGVLETLQSTWDLTPSDLKRVAQVICVEEEVLVEVHKKMCQSQSRTKKKRRSGAITSINLKTVPTSTEGRAENGVLDLSSQSSLSMKECFKLYEQLVDSYRSLFCRRCCVYDCDYHGCTEQPKLKIAEQNAVARNAKEKKTMVNKRSNCGNRCFFGRTDSSNHKVSTEASAISSTVGWGQPLRILCARIYNICLGNFCKMAKLLGNKSCMEVADMCANYDFHDSTSPKEIRPRLRNRHSRKRKISRMSMFHLQNAKNGVVNSVQIKIEPCSHVGYCEPGVCSCVEKGIFCSKHCHCIHDECKIFFLGCQCLRGRCRTKACPCYCSGRECDIDLCKLCCADEIAAREKGESYDWKLGRKDSKHVSCQNRSIALSKEKHVRLGRSKLNNSVWGLFVEDFVAKDEFIIEYIGEMISQEEADRRGTIYDKADRSYLFNLDTKTVIDSTRKGNKTRDNPEVGMEQLNGYVKKLGPLVNPVFGEQPGSFIDEGYLIPYLMVVYENKKVAAKIDEPFAEWSKWSKNGGRVTTSQGVYILEPLPGRLKVRLPVVAYTPRDADWTPEQDGVQLGWLIDPHPDFKRMYEYCLDENRNVQCFDNTKWRNLDGGDVLPGS</sequence>
<dbReference type="InterPro" id="IPR045318">
    <property type="entry name" value="EZH1/2-like"/>
</dbReference>
<dbReference type="GO" id="GO:0031507">
    <property type="term" value="P:heterochromatin formation"/>
    <property type="evidence" value="ECO:0007669"/>
    <property type="project" value="TreeGrafter"/>
</dbReference>
<dbReference type="GeneID" id="36396837"/>
<evidence type="ECO:0000256" key="4">
    <source>
        <dbReference type="ARBA" id="ARBA00023015"/>
    </source>
</evidence>
<dbReference type="Pfam" id="PF00856">
    <property type="entry name" value="SET"/>
    <property type="match status" value="1"/>
</dbReference>
<dbReference type="OMA" id="CTKETID"/>
<dbReference type="STRING" id="4781.A0A0P1AVI0"/>
<evidence type="ECO:0000313" key="9">
    <source>
        <dbReference type="Proteomes" id="UP000054928"/>
    </source>
</evidence>
<evidence type="ECO:0000256" key="3">
    <source>
        <dbReference type="ARBA" id="ARBA00022691"/>
    </source>
</evidence>
<dbReference type="InterPro" id="IPR001214">
    <property type="entry name" value="SET_dom"/>
</dbReference>
<dbReference type="GO" id="GO:0003682">
    <property type="term" value="F:chromatin binding"/>
    <property type="evidence" value="ECO:0007669"/>
    <property type="project" value="TreeGrafter"/>
</dbReference>
<dbReference type="GO" id="GO:0032259">
    <property type="term" value="P:methylation"/>
    <property type="evidence" value="ECO:0007669"/>
    <property type="project" value="UniProtKB-KW"/>
</dbReference>
<dbReference type="EMBL" id="CCYD01001583">
    <property type="protein sequence ID" value="CEG45490.1"/>
    <property type="molecule type" value="Genomic_DNA"/>
</dbReference>
<keyword evidence="3" id="KW-0949">S-adenosyl-L-methionine</keyword>
<evidence type="ECO:0000313" key="8">
    <source>
        <dbReference type="EMBL" id="CEG45490.1"/>
    </source>
</evidence>
<dbReference type="InterPro" id="IPR026489">
    <property type="entry name" value="CXC_dom"/>
</dbReference>
<evidence type="ECO:0000256" key="2">
    <source>
        <dbReference type="ARBA" id="ARBA00022679"/>
    </source>
</evidence>
<dbReference type="OrthoDB" id="6141102at2759"/>
<name>A0A0P1AVI0_PLAHL</name>
<dbReference type="Proteomes" id="UP000054928">
    <property type="component" value="Unassembled WGS sequence"/>
</dbReference>
<proteinExistence type="predicted"/>
<feature type="compositionally biased region" description="Acidic residues" evidence="6">
    <location>
        <begin position="9"/>
        <end position="20"/>
    </location>
</feature>
<dbReference type="PANTHER" id="PTHR45747">
    <property type="entry name" value="HISTONE-LYSINE N-METHYLTRANSFERASE E(Z)"/>
    <property type="match status" value="1"/>
</dbReference>
<keyword evidence="5" id="KW-0804">Transcription</keyword>
<evidence type="ECO:0000259" key="7">
    <source>
        <dbReference type="PROSITE" id="PS51633"/>
    </source>
</evidence>
<dbReference type="Gene3D" id="2.170.270.10">
    <property type="entry name" value="SET domain"/>
    <property type="match status" value="1"/>
</dbReference>
<dbReference type="InterPro" id="IPR046341">
    <property type="entry name" value="SET_dom_sf"/>
</dbReference>
<evidence type="ECO:0000256" key="6">
    <source>
        <dbReference type="SAM" id="MobiDB-lite"/>
    </source>
</evidence>
<dbReference type="PANTHER" id="PTHR45747:SF4">
    <property type="entry name" value="HISTONE-LYSINE N-METHYLTRANSFERASE E(Z)"/>
    <property type="match status" value="1"/>
</dbReference>
<keyword evidence="2" id="KW-0808">Transferase</keyword>
<accession>A0A0P1AVI0</accession>
<dbReference type="SUPFAM" id="SSF82199">
    <property type="entry name" value="SET domain"/>
    <property type="match status" value="1"/>
</dbReference>
<dbReference type="GO" id="GO:0046976">
    <property type="term" value="F:histone H3K27 methyltransferase activity"/>
    <property type="evidence" value="ECO:0007669"/>
    <property type="project" value="TreeGrafter"/>
</dbReference>
<dbReference type="AlphaFoldDB" id="A0A0P1AVI0"/>
<evidence type="ECO:0000256" key="1">
    <source>
        <dbReference type="ARBA" id="ARBA00022603"/>
    </source>
</evidence>
<evidence type="ECO:0000256" key="5">
    <source>
        <dbReference type="ARBA" id="ARBA00023163"/>
    </source>
</evidence>
<dbReference type="PROSITE" id="PS51633">
    <property type="entry name" value="CXC"/>
    <property type="match status" value="1"/>
</dbReference>
<dbReference type="GO" id="GO:0005634">
    <property type="term" value="C:nucleus"/>
    <property type="evidence" value="ECO:0007669"/>
    <property type="project" value="TreeGrafter"/>
</dbReference>
<organism evidence="8 9">
    <name type="scientific">Plasmopara halstedii</name>
    <name type="common">Downy mildew of sunflower</name>
    <dbReference type="NCBI Taxonomy" id="4781"/>
    <lineage>
        <taxon>Eukaryota</taxon>
        <taxon>Sar</taxon>
        <taxon>Stramenopiles</taxon>
        <taxon>Oomycota</taxon>
        <taxon>Peronosporomycetes</taxon>
        <taxon>Peronosporales</taxon>
        <taxon>Peronosporaceae</taxon>
        <taxon>Plasmopara</taxon>
    </lineage>
</organism>
<keyword evidence="1" id="KW-0489">Methyltransferase</keyword>
<reference evidence="9" key="1">
    <citation type="submission" date="2014-09" db="EMBL/GenBank/DDBJ databases">
        <authorList>
            <person name="Sharma Rahul"/>
            <person name="Thines Marco"/>
        </authorList>
    </citation>
    <scope>NUCLEOTIDE SEQUENCE [LARGE SCALE GENOMIC DNA]</scope>
</reference>
<keyword evidence="9" id="KW-1185">Reference proteome</keyword>
<protein>
    <submittedName>
        <fullName evidence="8">Transcriptional repressor EZH1</fullName>
    </submittedName>
</protein>